<name>A0ABU1UAV7_9MICC</name>
<gene>
    <name evidence="3" type="ORF">J2X01_001574</name>
</gene>
<organism evidence="3 4">
    <name type="scientific">Arthrobacter ginsengisoli</name>
    <dbReference type="NCBI Taxonomy" id="1356565"/>
    <lineage>
        <taxon>Bacteria</taxon>
        <taxon>Bacillati</taxon>
        <taxon>Actinomycetota</taxon>
        <taxon>Actinomycetes</taxon>
        <taxon>Micrococcales</taxon>
        <taxon>Micrococcaceae</taxon>
        <taxon>Arthrobacter</taxon>
    </lineage>
</organism>
<keyword evidence="3" id="KW-0808">Transferase</keyword>
<dbReference type="PANTHER" id="PTHR18895:SF74">
    <property type="entry name" value="MTRF1L RELEASE FACTOR GLUTAMINE METHYLTRANSFERASE"/>
    <property type="match status" value="1"/>
</dbReference>
<dbReference type="InterPro" id="IPR007848">
    <property type="entry name" value="Small_mtfrase_dom"/>
</dbReference>
<dbReference type="EMBL" id="JAVDVQ010000005">
    <property type="protein sequence ID" value="MDR7082286.1"/>
    <property type="molecule type" value="Genomic_DNA"/>
</dbReference>
<feature type="domain" description="Methyltransferase small" evidence="2">
    <location>
        <begin position="218"/>
        <end position="331"/>
    </location>
</feature>
<dbReference type="Proteomes" id="UP001252243">
    <property type="component" value="Unassembled WGS sequence"/>
</dbReference>
<keyword evidence="3" id="KW-0489">Methyltransferase</keyword>
<evidence type="ECO:0000259" key="2">
    <source>
        <dbReference type="Pfam" id="PF05175"/>
    </source>
</evidence>
<dbReference type="PANTHER" id="PTHR18895">
    <property type="entry name" value="HEMK METHYLTRANSFERASE"/>
    <property type="match status" value="1"/>
</dbReference>
<evidence type="ECO:0000256" key="1">
    <source>
        <dbReference type="SAM" id="MobiDB-lite"/>
    </source>
</evidence>
<keyword evidence="4" id="KW-1185">Reference proteome</keyword>
<sequence length="393" mass="42768">MPGRPQEIPTPTGKPPRTAAADEPGVVTWAEGGQSKSARWRSANGRPAPARVEVVTDSLTADEANRMASQGIAMLWHGDFHNARQILNAMDRRLGSGKKKAADSPADEFYRHRQSRSHRARILGLLLIPLNPGPVVPLRRSPDIQVAAGEAYGDIGEPSVVSLHELVGAIGAHEWRRNGVYVPALQGRIHPHYGTFFPTRGEYVDLLADAPLPSDVLAFDVGTGTGVLAAVLARRGIQRVVATDNEPRAIACARENFRNLGLQDRAEAVLTDMFPPGRAPLIVCNPPWIPATPHSSLDNAVYDPGSRMLFRFLNEVSDHLEPGGEAWLILSDLAEHLGLRTRDELLGAFEAAGLTVLERFDTKPTHPKASDRTDPLFEARAAEVTSLWRLAAR</sequence>
<evidence type="ECO:0000313" key="3">
    <source>
        <dbReference type="EMBL" id="MDR7082286.1"/>
    </source>
</evidence>
<dbReference type="InterPro" id="IPR002052">
    <property type="entry name" value="DNA_methylase_N6_adenine_CS"/>
</dbReference>
<dbReference type="PROSITE" id="PS00092">
    <property type="entry name" value="N6_MTASE"/>
    <property type="match status" value="1"/>
</dbReference>
<dbReference type="GO" id="GO:0008168">
    <property type="term" value="F:methyltransferase activity"/>
    <property type="evidence" value="ECO:0007669"/>
    <property type="project" value="UniProtKB-KW"/>
</dbReference>
<comment type="caution">
    <text evidence="3">The sequence shown here is derived from an EMBL/GenBank/DDBJ whole genome shotgun (WGS) entry which is preliminary data.</text>
</comment>
<protein>
    <submittedName>
        <fullName evidence="3">Methylase of polypeptide subunit release factors</fullName>
    </submittedName>
</protein>
<dbReference type="Pfam" id="PF05175">
    <property type="entry name" value="MTS"/>
    <property type="match status" value="1"/>
</dbReference>
<accession>A0ABU1UAV7</accession>
<dbReference type="InterPro" id="IPR029063">
    <property type="entry name" value="SAM-dependent_MTases_sf"/>
</dbReference>
<proteinExistence type="predicted"/>
<dbReference type="SUPFAM" id="SSF53335">
    <property type="entry name" value="S-adenosyl-L-methionine-dependent methyltransferases"/>
    <property type="match status" value="1"/>
</dbReference>
<dbReference type="Gene3D" id="3.40.50.150">
    <property type="entry name" value="Vaccinia Virus protein VP39"/>
    <property type="match status" value="1"/>
</dbReference>
<dbReference type="GO" id="GO:0032259">
    <property type="term" value="P:methylation"/>
    <property type="evidence" value="ECO:0007669"/>
    <property type="project" value="UniProtKB-KW"/>
</dbReference>
<feature type="region of interest" description="Disordered" evidence="1">
    <location>
        <begin position="1"/>
        <end position="25"/>
    </location>
</feature>
<dbReference type="InterPro" id="IPR050320">
    <property type="entry name" value="N5-glutamine_MTase"/>
</dbReference>
<dbReference type="CDD" id="cd02440">
    <property type="entry name" value="AdoMet_MTases"/>
    <property type="match status" value="1"/>
</dbReference>
<evidence type="ECO:0000313" key="4">
    <source>
        <dbReference type="Proteomes" id="UP001252243"/>
    </source>
</evidence>
<reference evidence="3 4" key="1">
    <citation type="submission" date="2023-07" db="EMBL/GenBank/DDBJ databases">
        <title>Sorghum-associated microbial communities from plants grown in Nebraska, USA.</title>
        <authorList>
            <person name="Schachtman D."/>
        </authorList>
    </citation>
    <scope>NUCLEOTIDE SEQUENCE [LARGE SCALE GENOMIC DNA]</scope>
    <source>
        <strain evidence="3 4">BE167</strain>
    </source>
</reference>